<feature type="region of interest" description="Disordered" evidence="1">
    <location>
        <begin position="1"/>
        <end position="37"/>
    </location>
</feature>
<dbReference type="AlphaFoldDB" id="A0A6A5ZW44"/>
<feature type="transmembrane region" description="Helical" evidence="2">
    <location>
        <begin position="148"/>
        <end position="169"/>
    </location>
</feature>
<feature type="compositionally biased region" description="Basic residues" evidence="1">
    <location>
        <begin position="1"/>
        <end position="12"/>
    </location>
</feature>
<evidence type="ECO:0000256" key="2">
    <source>
        <dbReference type="SAM" id="Phobius"/>
    </source>
</evidence>
<protein>
    <submittedName>
        <fullName evidence="3">Uncharacterized protein</fullName>
    </submittedName>
</protein>
<evidence type="ECO:0000256" key="1">
    <source>
        <dbReference type="SAM" id="MobiDB-lite"/>
    </source>
</evidence>
<feature type="non-terminal residue" evidence="3">
    <location>
        <position position="499"/>
    </location>
</feature>
<accession>A0A6A5ZW44</accession>
<name>A0A6A5ZW44_9PLEO</name>
<evidence type="ECO:0000313" key="3">
    <source>
        <dbReference type="EMBL" id="KAF2123810.1"/>
    </source>
</evidence>
<keyword evidence="2" id="KW-0812">Transmembrane</keyword>
<dbReference type="GeneID" id="54409701"/>
<evidence type="ECO:0000313" key="4">
    <source>
        <dbReference type="Proteomes" id="UP000799771"/>
    </source>
</evidence>
<dbReference type="RefSeq" id="XP_033518204.1">
    <property type="nucleotide sequence ID" value="XM_033669269.1"/>
</dbReference>
<gene>
    <name evidence="3" type="ORF">P153DRAFT_371470</name>
</gene>
<dbReference type="Proteomes" id="UP000799771">
    <property type="component" value="Unassembled WGS sequence"/>
</dbReference>
<dbReference type="EMBL" id="ML977522">
    <property type="protein sequence ID" value="KAF2123810.1"/>
    <property type="molecule type" value="Genomic_DNA"/>
</dbReference>
<organism evidence="3 4">
    <name type="scientific">Dothidotthia symphoricarpi CBS 119687</name>
    <dbReference type="NCBI Taxonomy" id="1392245"/>
    <lineage>
        <taxon>Eukaryota</taxon>
        <taxon>Fungi</taxon>
        <taxon>Dikarya</taxon>
        <taxon>Ascomycota</taxon>
        <taxon>Pezizomycotina</taxon>
        <taxon>Dothideomycetes</taxon>
        <taxon>Pleosporomycetidae</taxon>
        <taxon>Pleosporales</taxon>
        <taxon>Dothidotthiaceae</taxon>
        <taxon>Dothidotthia</taxon>
    </lineage>
</organism>
<proteinExistence type="predicted"/>
<keyword evidence="2" id="KW-1133">Transmembrane helix</keyword>
<sequence>MDSLRHTRRSRRYGSAPPDLPPRSGRRRDAPLPALVPPPPPAIEEVGVIPPDEPVTLGNVVTAVAGMLAEHVWYGIRDTHDDIVDWTRHAALDSLDSMRHALERSRQRLFHLLGNAAIWVERDGVHTLLAVAAWVWRQILDTLTVTASWLRFFAHSMAMLIGFAAIVGYGCSQYLHFQSYTPRFYDDFAPACPPTFLYYPQYAAALNVPILSPSLDSLTVNGRNVNSAYKKQLVCYGPRKWRRHTQLDEANTTDIHTLLLDSHGKLQLGKSYPKFIMDNVKVDLVPLHTSPIWKATVQTKHTPNARRSFQDCNVCSLQEALHKAAWHLFVPANFWPRLPSTLDEVEATDWCPCTISAALAPFTFIFDFSTRTWRDDRLPPLGMHAIWFDDAAWDVPPPTSLSPSNMLSNFLYVRFLARLRAHGKAGYRSPYPARKAMACADQRNEVLLGRMTLSDFFHVDGCMDLEERDYLRVQRWKVLRGVDKVWLDLFDLKVDSLDL</sequence>
<reference evidence="3" key="1">
    <citation type="journal article" date="2020" name="Stud. Mycol.">
        <title>101 Dothideomycetes genomes: a test case for predicting lifestyles and emergence of pathogens.</title>
        <authorList>
            <person name="Haridas S."/>
            <person name="Albert R."/>
            <person name="Binder M."/>
            <person name="Bloem J."/>
            <person name="Labutti K."/>
            <person name="Salamov A."/>
            <person name="Andreopoulos B."/>
            <person name="Baker S."/>
            <person name="Barry K."/>
            <person name="Bills G."/>
            <person name="Bluhm B."/>
            <person name="Cannon C."/>
            <person name="Castanera R."/>
            <person name="Culley D."/>
            <person name="Daum C."/>
            <person name="Ezra D."/>
            <person name="Gonzalez J."/>
            <person name="Henrissat B."/>
            <person name="Kuo A."/>
            <person name="Liang C."/>
            <person name="Lipzen A."/>
            <person name="Lutzoni F."/>
            <person name="Magnuson J."/>
            <person name="Mondo S."/>
            <person name="Nolan M."/>
            <person name="Ohm R."/>
            <person name="Pangilinan J."/>
            <person name="Park H.-J."/>
            <person name="Ramirez L."/>
            <person name="Alfaro M."/>
            <person name="Sun H."/>
            <person name="Tritt A."/>
            <person name="Yoshinaga Y."/>
            <person name="Zwiers L.-H."/>
            <person name="Turgeon B."/>
            <person name="Goodwin S."/>
            <person name="Spatafora J."/>
            <person name="Crous P."/>
            <person name="Grigoriev I."/>
        </authorList>
    </citation>
    <scope>NUCLEOTIDE SEQUENCE</scope>
    <source>
        <strain evidence="3">CBS 119687</strain>
    </source>
</reference>
<keyword evidence="4" id="KW-1185">Reference proteome</keyword>
<keyword evidence="2" id="KW-0472">Membrane</keyword>